<evidence type="ECO:0000313" key="2">
    <source>
        <dbReference type="EMBL" id="ADW69992.1"/>
    </source>
</evidence>
<dbReference type="EMBL" id="CP002480">
    <property type="protein sequence ID" value="ADW69992.1"/>
    <property type="molecule type" value="Genomic_DNA"/>
</dbReference>
<dbReference type="KEGG" id="acm:AciX9_2969"/>
<protein>
    <recommendedName>
        <fullName evidence="4">Soil-associated protein, TIGR03435 family</fullName>
    </recommendedName>
</protein>
<dbReference type="RefSeq" id="WP_013581306.1">
    <property type="nucleotide sequence ID" value="NC_015064.1"/>
</dbReference>
<gene>
    <name evidence="2" type="ordered locus">AciX9_2969</name>
</gene>
<evidence type="ECO:0000313" key="3">
    <source>
        <dbReference type="Proteomes" id="UP000000343"/>
    </source>
</evidence>
<dbReference type="HOGENOM" id="CLU_079080_0_0_0"/>
<keyword evidence="3" id="KW-1185">Reference proteome</keyword>
<dbReference type="Proteomes" id="UP000000343">
    <property type="component" value="Chromosome"/>
</dbReference>
<organism evidence="3">
    <name type="scientific">Granulicella tundricola (strain ATCC BAA-1859 / DSM 23138 / MP5ACTX9)</name>
    <dbReference type="NCBI Taxonomy" id="1198114"/>
    <lineage>
        <taxon>Bacteria</taxon>
        <taxon>Pseudomonadati</taxon>
        <taxon>Acidobacteriota</taxon>
        <taxon>Terriglobia</taxon>
        <taxon>Terriglobales</taxon>
        <taxon>Acidobacteriaceae</taxon>
        <taxon>Granulicella</taxon>
    </lineage>
</organism>
<dbReference type="AlphaFoldDB" id="E8WZL8"/>
<accession>E8WZL8</accession>
<proteinExistence type="predicted"/>
<keyword evidence="1" id="KW-0732">Signal</keyword>
<name>E8WZL8_GRATM</name>
<dbReference type="PaxDb" id="1198114-AciX9_2969"/>
<feature type="chain" id="PRO_5003230490" description="Soil-associated protein, TIGR03435 family" evidence="1">
    <location>
        <begin position="19"/>
        <end position="241"/>
    </location>
</feature>
<reference evidence="3" key="1">
    <citation type="submission" date="2011-01" db="EMBL/GenBank/DDBJ databases">
        <title>Complete sequence of chromosome of Acidobacterium sp. MP5ACTX9.</title>
        <authorList>
            <consortium name="US DOE Joint Genome Institute"/>
            <person name="Lucas S."/>
            <person name="Copeland A."/>
            <person name="Lapidus A."/>
            <person name="Cheng J.-F."/>
            <person name="Goodwin L."/>
            <person name="Pitluck S."/>
            <person name="Teshima H."/>
            <person name="Detter J.C."/>
            <person name="Han C."/>
            <person name="Tapia R."/>
            <person name="Land M."/>
            <person name="Hauser L."/>
            <person name="Kyrpides N."/>
            <person name="Ivanova N."/>
            <person name="Ovchinnikova G."/>
            <person name="Pagani I."/>
            <person name="Rawat S.R."/>
            <person name="Mannisto M."/>
            <person name="Haggblom M.M."/>
            <person name="Woyke T."/>
        </authorList>
    </citation>
    <scope>NUCLEOTIDE SEQUENCE [LARGE SCALE GENOMIC DNA]</scope>
    <source>
        <strain evidence="3">MP5ACTX9</strain>
    </source>
</reference>
<dbReference type="eggNOG" id="COG4219">
    <property type="taxonomic scope" value="Bacteria"/>
</dbReference>
<feature type="signal peptide" evidence="1">
    <location>
        <begin position="1"/>
        <end position="18"/>
    </location>
</feature>
<sequence>MRNIILTLVLLAPLAARAQTFAVASIRPTTIPVEFERDGSTKLTPGALHMRDVTVSTCIKWAYGVQRSQVSGPPWIESDHFDIEARSDAPATEAQTRLMMRALLADRFKLTFHQEKKELRGFALLPAKNGTKLHPVAVEEESFRQNSVNGMTARSLTMHDFTDFIAGVLEKPTVDQSGLPGKYDFKIDFTHYVPTEENGERPDAAAVINATLQGELGLKIEPQKVTVDVMVLDHVQPPSPN</sequence>
<evidence type="ECO:0008006" key="4">
    <source>
        <dbReference type="Google" id="ProtNLM"/>
    </source>
</evidence>
<dbReference type="OrthoDB" id="117733at2"/>
<dbReference type="NCBIfam" id="TIGR03435">
    <property type="entry name" value="Soli_TIGR03435"/>
    <property type="match status" value="1"/>
</dbReference>
<evidence type="ECO:0000256" key="1">
    <source>
        <dbReference type="SAM" id="SignalP"/>
    </source>
</evidence>
<dbReference type="Pfam" id="PF12543">
    <property type="entry name" value="DUF3738"/>
    <property type="match status" value="1"/>
</dbReference>
<dbReference type="InterPro" id="IPR017801">
    <property type="entry name" value="DUF3738"/>
</dbReference>